<dbReference type="eggNOG" id="COG0411">
    <property type="taxonomic scope" value="Bacteria"/>
</dbReference>
<reference evidence="6 7" key="1">
    <citation type="submission" date="2014-03" db="EMBL/GenBank/DDBJ databases">
        <title>Genomics of Bifidobacteria.</title>
        <authorList>
            <person name="Ventura M."/>
            <person name="Milani C."/>
            <person name="Lugli G.A."/>
        </authorList>
    </citation>
    <scope>NUCLEOTIDE SEQUENCE [LARGE SCALE GENOMIC DNA]</scope>
    <source>
        <strain evidence="6 7">DSM 23973</strain>
    </source>
</reference>
<gene>
    <name evidence="6" type="ORF">BCAL_2159</name>
</gene>
<name>A0A086ZWI0_9BIFI</name>
<accession>A0A086ZWI0</accession>
<organism evidence="6 7">
    <name type="scientific">Bifidobacterium callitrichos DSM 23973</name>
    <dbReference type="NCBI Taxonomy" id="1437609"/>
    <lineage>
        <taxon>Bacteria</taxon>
        <taxon>Bacillati</taxon>
        <taxon>Actinomycetota</taxon>
        <taxon>Actinomycetes</taxon>
        <taxon>Bifidobacteriales</taxon>
        <taxon>Bifidobacteriaceae</taxon>
        <taxon>Bifidobacterium</taxon>
    </lineage>
</organism>
<dbReference type="InterPro" id="IPR051120">
    <property type="entry name" value="ABC_AA/LPS_Transport"/>
</dbReference>
<dbReference type="FunFam" id="3.40.50.300:FF:000421">
    <property type="entry name" value="Branched-chain amino acid ABC transporter ATP-binding protein"/>
    <property type="match status" value="1"/>
</dbReference>
<dbReference type="InterPro" id="IPR017871">
    <property type="entry name" value="ABC_transporter-like_CS"/>
</dbReference>
<dbReference type="InterPro" id="IPR003593">
    <property type="entry name" value="AAA+_ATPase"/>
</dbReference>
<feature type="region of interest" description="Disordered" evidence="4">
    <location>
        <begin position="1"/>
        <end position="20"/>
    </location>
</feature>
<comment type="caution">
    <text evidence="6">The sequence shown here is derived from an EMBL/GenBank/DDBJ whole genome shotgun (WGS) entry which is preliminary data.</text>
</comment>
<dbReference type="AlphaFoldDB" id="A0A086ZWI0"/>
<evidence type="ECO:0000313" key="7">
    <source>
        <dbReference type="Proteomes" id="UP000029072"/>
    </source>
</evidence>
<feature type="compositionally biased region" description="Low complexity" evidence="4">
    <location>
        <begin position="361"/>
        <end position="370"/>
    </location>
</feature>
<feature type="domain" description="ABC transporter" evidence="5">
    <location>
        <begin position="89"/>
        <end position="335"/>
    </location>
</feature>
<dbReference type="Gene3D" id="3.40.50.300">
    <property type="entry name" value="P-loop containing nucleotide triphosphate hydrolases"/>
    <property type="match status" value="1"/>
</dbReference>
<dbReference type="STRING" id="1437609.BCAL_2159"/>
<dbReference type="OrthoDB" id="9805514at2"/>
<keyword evidence="6" id="KW-0378">Hydrolase</keyword>
<evidence type="ECO:0000259" key="5">
    <source>
        <dbReference type="PROSITE" id="PS50893"/>
    </source>
</evidence>
<evidence type="ECO:0000256" key="1">
    <source>
        <dbReference type="ARBA" id="ARBA00022448"/>
    </source>
</evidence>
<protein>
    <submittedName>
        <fullName evidence="6">Branched-chain amino acid ABC transporter ATP-binding protein</fullName>
        <ecNumber evidence="6">3.6.3.25</ecNumber>
    </submittedName>
</protein>
<dbReference type="PANTHER" id="PTHR45772">
    <property type="entry name" value="CONSERVED COMPONENT OF ABC TRANSPORTER FOR NATURAL AMINO ACIDS-RELATED"/>
    <property type="match status" value="1"/>
</dbReference>
<sequence>MSDNALHKTTGADSDDGNEETIAGVTAANLSERDVNPTEPGKPFHDLAQWATKAPEGEHLISTAYGDKVREDLEFVENKPGVHKPDPILVADKVTRRFGGMTAVDVDHFEIERHGITALIGPNGAGKTTFFNLMTGFDAPNTGSWQFDGKDLAHVHPEQVSRMGMVRTFQLTKVMSRLTVLDNMLLGAPVQPGEGMFRALIPGLWRKQEKANIDKAEALLERFLLIKKRNDFAGSLSGGQRKLLEMARALMSDPQLVMLDEPMAGVNPALKQSLLDHIMALREEGTTVLFVEHDINMVRHIADWVTVMAEGRIVAEGQPKTVMNDPAVIDAYLGSHANIDLGDDSVVADLEAGDANGPGSVGSVGSAGSADEQKGEH</sequence>
<dbReference type="PROSITE" id="PS50893">
    <property type="entry name" value="ABC_TRANSPORTER_2"/>
    <property type="match status" value="1"/>
</dbReference>
<dbReference type="Pfam" id="PF12399">
    <property type="entry name" value="BCA_ABC_TP_C"/>
    <property type="match status" value="1"/>
</dbReference>
<feature type="region of interest" description="Disordered" evidence="4">
    <location>
        <begin position="350"/>
        <end position="377"/>
    </location>
</feature>
<dbReference type="SUPFAM" id="SSF52540">
    <property type="entry name" value="P-loop containing nucleoside triphosphate hydrolases"/>
    <property type="match status" value="1"/>
</dbReference>
<evidence type="ECO:0000256" key="2">
    <source>
        <dbReference type="ARBA" id="ARBA00022741"/>
    </source>
</evidence>
<dbReference type="PROSITE" id="PS00211">
    <property type="entry name" value="ABC_TRANSPORTER_1"/>
    <property type="match status" value="1"/>
</dbReference>
<dbReference type="GO" id="GO:0005886">
    <property type="term" value="C:plasma membrane"/>
    <property type="evidence" value="ECO:0007669"/>
    <property type="project" value="TreeGrafter"/>
</dbReference>
<dbReference type="Pfam" id="PF00005">
    <property type="entry name" value="ABC_tran"/>
    <property type="match status" value="1"/>
</dbReference>
<dbReference type="PANTHER" id="PTHR45772:SF9">
    <property type="entry name" value="CONSERVED COMPONENT OF ABC TRANSPORTER FOR NATURAL AMINO ACIDS"/>
    <property type="match status" value="1"/>
</dbReference>
<dbReference type="EC" id="3.6.3.25" evidence="6"/>
<evidence type="ECO:0000256" key="3">
    <source>
        <dbReference type="ARBA" id="ARBA00022840"/>
    </source>
</evidence>
<dbReference type="InterPro" id="IPR027417">
    <property type="entry name" value="P-loop_NTPase"/>
</dbReference>
<keyword evidence="3 6" id="KW-0067">ATP-binding</keyword>
<dbReference type="GO" id="GO:0016887">
    <property type="term" value="F:ATP hydrolysis activity"/>
    <property type="evidence" value="ECO:0007669"/>
    <property type="project" value="InterPro"/>
</dbReference>
<evidence type="ECO:0000313" key="6">
    <source>
        <dbReference type="EMBL" id="KFI50880.1"/>
    </source>
</evidence>
<dbReference type="CDD" id="cd03219">
    <property type="entry name" value="ABC_Mj1267_LivG_branched"/>
    <property type="match status" value="1"/>
</dbReference>
<keyword evidence="1" id="KW-0813">Transport</keyword>
<keyword evidence="2" id="KW-0547">Nucleotide-binding</keyword>
<dbReference type="GO" id="GO:0005524">
    <property type="term" value="F:ATP binding"/>
    <property type="evidence" value="ECO:0007669"/>
    <property type="project" value="UniProtKB-KW"/>
</dbReference>
<dbReference type="InterPro" id="IPR003439">
    <property type="entry name" value="ABC_transporter-like_ATP-bd"/>
</dbReference>
<evidence type="ECO:0000256" key="4">
    <source>
        <dbReference type="SAM" id="MobiDB-lite"/>
    </source>
</evidence>
<proteinExistence type="predicted"/>
<dbReference type="InterPro" id="IPR032823">
    <property type="entry name" value="BCA_ABC_TP_C"/>
</dbReference>
<dbReference type="SMART" id="SM00382">
    <property type="entry name" value="AAA"/>
    <property type="match status" value="1"/>
</dbReference>
<dbReference type="Proteomes" id="UP000029072">
    <property type="component" value="Unassembled WGS sequence"/>
</dbReference>
<dbReference type="EMBL" id="JGYS01000024">
    <property type="protein sequence ID" value="KFI50880.1"/>
    <property type="molecule type" value="Genomic_DNA"/>
</dbReference>